<comment type="caution">
    <text evidence="2">The sequence shown here is derived from an EMBL/GenBank/DDBJ whole genome shotgun (WGS) entry which is preliminary data.</text>
</comment>
<name>A0A6G0W3A0_9STRA</name>
<dbReference type="VEuPathDB" id="FungiDB:AeMF1_008387"/>
<proteinExistence type="predicted"/>
<accession>A0A6G0W3A0</accession>
<dbReference type="Proteomes" id="UP000481153">
    <property type="component" value="Unassembled WGS sequence"/>
</dbReference>
<feature type="compositionally biased region" description="Basic residues" evidence="1">
    <location>
        <begin position="212"/>
        <end position="223"/>
    </location>
</feature>
<dbReference type="EMBL" id="VJMJ01000414">
    <property type="protein sequence ID" value="KAF0721433.1"/>
    <property type="molecule type" value="Genomic_DNA"/>
</dbReference>
<feature type="region of interest" description="Disordered" evidence="1">
    <location>
        <begin position="201"/>
        <end position="223"/>
    </location>
</feature>
<evidence type="ECO:0000256" key="1">
    <source>
        <dbReference type="SAM" id="MobiDB-lite"/>
    </source>
</evidence>
<keyword evidence="3" id="KW-1185">Reference proteome</keyword>
<protein>
    <submittedName>
        <fullName evidence="2">Uncharacterized protein</fullName>
    </submittedName>
</protein>
<reference evidence="2 3" key="1">
    <citation type="submission" date="2019-07" db="EMBL/GenBank/DDBJ databases">
        <title>Genomics analysis of Aphanomyces spp. identifies a new class of oomycete effector associated with host adaptation.</title>
        <authorList>
            <person name="Gaulin E."/>
        </authorList>
    </citation>
    <scope>NUCLEOTIDE SEQUENCE [LARGE SCALE GENOMIC DNA]</scope>
    <source>
        <strain evidence="2 3">ATCC 201684</strain>
    </source>
</reference>
<dbReference type="AlphaFoldDB" id="A0A6G0W3A0"/>
<organism evidence="2 3">
    <name type="scientific">Aphanomyces euteiches</name>
    <dbReference type="NCBI Taxonomy" id="100861"/>
    <lineage>
        <taxon>Eukaryota</taxon>
        <taxon>Sar</taxon>
        <taxon>Stramenopiles</taxon>
        <taxon>Oomycota</taxon>
        <taxon>Saprolegniomycetes</taxon>
        <taxon>Saprolegniales</taxon>
        <taxon>Verrucalvaceae</taxon>
        <taxon>Aphanomyces</taxon>
    </lineage>
</organism>
<evidence type="ECO:0000313" key="3">
    <source>
        <dbReference type="Proteomes" id="UP000481153"/>
    </source>
</evidence>
<gene>
    <name evidence="2" type="ORF">Ae201684_019139</name>
</gene>
<evidence type="ECO:0000313" key="2">
    <source>
        <dbReference type="EMBL" id="KAF0721433.1"/>
    </source>
</evidence>
<sequence length="223" mass="23939">MTMPRSRNNSFFACCDQRTTVFISLGLFILQFALDEHLTMRVFIPLALAASTVAALNQRHQDSPLVMLEHPPQDSINFAVHSRRVLKVQNGRKLAQKTNRLRLAELSSQEESDASDPHLRQLGVFKVAGGACGAVVGAVCGAVEGTATGVAKGLKSLAHGYVGPAVIKTVAGPFVGSGLRAFQGGREGAKLGEKIDKKIGRQAGRIKDKFQGKKSRPKPARQL</sequence>
<feature type="compositionally biased region" description="Basic and acidic residues" evidence="1">
    <location>
        <begin position="201"/>
        <end position="211"/>
    </location>
</feature>